<dbReference type="AlphaFoldDB" id="B1ZRM6"/>
<dbReference type="Gene3D" id="1.10.1740.10">
    <property type="match status" value="1"/>
</dbReference>
<evidence type="ECO:0000256" key="2">
    <source>
        <dbReference type="ARBA" id="ARBA00023015"/>
    </source>
</evidence>
<comment type="similarity">
    <text evidence="1">Belongs to the sigma-70 factor family. ECF subfamily.</text>
</comment>
<dbReference type="GO" id="GO:0006352">
    <property type="term" value="P:DNA-templated transcription initiation"/>
    <property type="evidence" value="ECO:0007669"/>
    <property type="project" value="InterPro"/>
</dbReference>
<evidence type="ECO:0000259" key="6">
    <source>
        <dbReference type="Pfam" id="PF04542"/>
    </source>
</evidence>
<dbReference type="HOGENOM" id="CLU_047691_3_0_0"/>
<dbReference type="InterPro" id="IPR007627">
    <property type="entry name" value="RNA_pol_sigma70_r2"/>
</dbReference>
<dbReference type="PANTHER" id="PTHR43133:SF8">
    <property type="entry name" value="RNA POLYMERASE SIGMA FACTOR HI_1459-RELATED"/>
    <property type="match status" value="1"/>
</dbReference>
<dbReference type="Pfam" id="PF08281">
    <property type="entry name" value="Sigma70_r4_2"/>
    <property type="match status" value="1"/>
</dbReference>
<dbReference type="SUPFAM" id="SSF88946">
    <property type="entry name" value="Sigma2 domain of RNA polymerase sigma factors"/>
    <property type="match status" value="1"/>
</dbReference>
<dbReference type="OrthoDB" id="9785675at2"/>
<evidence type="ECO:0000259" key="7">
    <source>
        <dbReference type="Pfam" id="PF08281"/>
    </source>
</evidence>
<keyword evidence="4" id="KW-0238">DNA-binding</keyword>
<feature type="domain" description="RNA polymerase sigma-70 region 2" evidence="6">
    <location>
        <begin position="22"/>
        <end position="89"/>
    </location>
</feature>
<keyword evidence="5" id="KW-0804">Transcription</keyword>
<organism evidence="8 9">
    <name type="scientific">Opitutus terrae (strain DSM 11246 / JCM 15787 / PB90-1)</name>
    <dbReference type="NCBI Taxonomy" id="452637"/>
    <lineage>
        <taxon>Bacteria</taxon>
        <taxon>Pseudomonadati</taxon>
        <taxon>Verrucomicrobiota</taxon>
        <taxon>Opitutia</taxon>
        <taxon>Opitutales</taxon>
        <taxon>Opitutaceae</taxon>
        <taxon>Opitutus</taxon>
    </lineage>
</organism>
<sequence length="192" mass="21524">MDPDLPLIEALQAGDDSALNELINRHREPLHRFVFRYLRDETAAGDVVQETFVRVYFKAGKFAPKSSVKTWIYTIGLNLCRDYGRRLGRRRADVSLDAPAHDDGPRFEVADSAPAPSVRAADADRFSRLQAAIDRLPRKLKEALVLFALEGRSQNEIAEFLRISPKAVETRVYHAKAKLRAALGSEMSFGDA</sequence>
<dbReference type="SUPFAM" id="SSF88659">
    <property type="entry name" value="Sigma3 and sigma4 domains of RNA polymerase sigma factors"/>
    <property type="match status" value="1"/>
</dbReference>
<name>B1ZRM6_OPITP</name>
<dbReference type="NCBIfam" id="TIGR02937">
    <property type="entry name" value="sigma70-ECF"/>
    <property type="match status" value="1"/>
</dbReference>
<dbReference type="Proteomes" id="UP000007013">
    <property type="component" value="Chromosome"/>
</dbReference>
<evidence type="ECO:0000256" key="1">
    <source>
        <dbReference type="ARBA" id="ARBA00010641"/>
    </source>
</evidence>
<dbReference type="Pfam" id="PF04542">
    <property type="entry name" value="Sigma70_r2"/>
    <property type="match status" value="1"/>
</dbReference>
<dbReference type="InterPro" id="IPR039425">
    <property type="entry name" value="RNA_pol_sigma-70-like"/>
</dbReference>
<dbReference type="EMBL" id="CP001032">
    <property type="protein sequence ID" value="ACB77674.1"/>
    <property type="molecule type" value="Genomic_DNA"/>
</dbReference>
<keyword evidence="2" id="KW-0805">Transcription regulation</keyword>
<evidence type="ECO:0000313" key="8">
    <source>
        <dbReference type="EMBL" id="ACB77674.1"/>
    </source>
</evidence>
<dbReference type="InterPro" id="IPR014284">
    <property type="entry name" value="RNA_pol_sigma-70_dom"/>
</dbReference>
<dbReference type="PANTHER" id="PTHR43133">
    <property type="entry name" value="RNA POLYMERASE ECF-TYPE SIGMA FACTO"/>
    <property type="match status" value="1"/>
</dbReference>
<dbReference type="GO" id="GO:0003677">
    <property type="term" value="F:DNA binding"/>
    <property type="evidence" value="ECO:0007669"/>
    <property type="project" value="UniProtKB-KW"/>
</dbReference>
<dbReference type="eggNOG" id="COG1595">
    <property type="taxonomic scope" value="Bacteria"/>
</dbReference>
<protein>
    <submittedName>
        <fullName evidence="8">RNA polymerase, sigma-24 subunit, ECF subfamily</fullName>
    </submittedName>
</protein>
<dbReference type="STRING" id="452637.Oter_4403"/>
<reference evidence="8 9" key="1">
    <citation type="journal article" date="2011" name="J. Bacteriol.">
        <title>Genome sequence of the verrucomicrobium Opitutus terrae PB90-1, an abundant inhabitant of rice paddy soil ecosystems.</title>
        <authorList>
            <person name="van Passel M.W."/>
            <person name="Kant R."/>
            <person name="Palva A."/>
            <person name="Copeland A."/>
            <person name="Lucas S."/>
            <person name="Lapidus A."/>
            <person name="Glavina del Rio T."/>
            <person name="Pitluck S."/>
            <person name="Goltsman E."/>
            <person name="Clum A."/>
            <person name="Sun H."/>
            <person name="Schmutz J."/>
            <person name="Larimer F.W."/>
            <person name="Land M.L."/>
            <person name="Hauser L."/>
            <person name="Kyrpides N."/>
            <person name="Mikhailova N."/>
            <person name="Richardson P.P."/>
            <person name="Janssen P.H."/>
            <person name="de Vos W.M."/>
            <person name="Smidt H."/>
        </authorList>
    </citation>
    <scope>NUCLEOTIDE SEQUENCE [LARGE SCALE GENOMIC DNA]</scope>
    <source>
        <strain evidence="9">DSM 11246 / JCM 15787 / PB90-1</strain>
    </source>
</reference>
<gene>
    <name evidence="8" type="ordered locus">Oter_4403</name>
</gene>
<dbReference type="RefSeq" id="WP_012377188.1">
    <property type="nucleotide sequence ID" value="NC_010571.1"/>
</dbReference>
<evidence type="ECO:0000256" key="4">
    <source>
        <dbReference type="ARBA" id="ARBA00023125"/>
    </source>
</evidence>
<dbReference type="CDD" id="cd06171">
    <property type="entry name" value="Sigma70_r4"/>
    <property type="match status" value="1"/>
</dbReference>
<dbReference type="InterPro" id="IPR013249">
    <property type="entry name" value="RNA_pol_sigma70_r4_t2"/>
</dbReference>
<evidence type="ECO:0000313" key="9">
    <source>
        <dbReference type="Proteomes" id="UP000007013"/>
    </source>
</evidence>
<feature type="domain" description="RNA polymerase sigma factor 70 region 4 type 2" evidence="7">
    <location>
        <begin position="128"/>
        <end position="179"/>
    </location>
</feature>
<dbReference type="InterPro" id="IPR036388">
    <property type="entry name" value="WH-like_DNA-bd_sf"/>
</dbReference>
<accession>B1ZRM6</accession>
<dbReference type="Gene3D" id="1.10.10.10">
    <property type="entry name" value="Winged helix-like DNA-binding domain superfamily/Winged helix DNA-binding domain"/>
    <property type="match status" value="1"/>
</dbReference>
<dbReference type="InterPro" id="IPR013324">
    <property type="entry name" value="RNA_pol_sigma_r3/r4-like"/>
</dbReference>
<evidence type="ECO:0000256" key="3">
    <source>
        <dbReference type="ARBA" id="ARBA00023082"/>
    </source>
</evidence>
<keyword evidence="9" id="KW-1185">Reference proteome</keyword>
<dbReference type="GO" id="GO:0016987">
    <property type="term" value="F:sigma factor activity"/>
    <property type="evidence" value="ECO:0007669"/>
    <property type="project" value="UniProtKB-KW"/>
</dbReference>
<dbReference type="InterPro" id="IPR013325">
    <property type="entry name" value="RNA_pol_sigma_r2"/>
</dbReference>
<dbReference type="KEGG" id="ote:Oter_4403"/>
<evidence type="ECO:0000256" key="5">
    <source>
        <dbReference type="ARBA" id="ARBA00023163"/>
    </source>
</evidence>
<proteinExistence type="inferred from homology"/>
<keyword evidence="3" id="KW-0731">Sigma factor</keyword>